<keyword evidence="2" id="KW-0812">Transmembrane</keyword>
<dbReference type="Pfam" id="PF04991">
    <property type="entry name" value="LicD"/>
    <property type="match status" value="1"/>
</dbReference>
<dbReference type="InterPro" id="IPR009644">
    <property type="entry name" value="FKTN/MNN4/W02B3.4-1"/>
</dbReference>
<name>H8WWV7_CANO9</name>
<dbReference type="RefSeq" id="XP_003866536.1">
    <property type="nucleotide sequence ID" value="XM_003866488.1"/>
</dbReference>
<evidence type="ECO:0000259" key="5">
    <source>
        <dbReference type="Pfam" id="PF04991"/>
    </source>
</evidence>
<organism evidence="6 7">
    <name type="scientific">Candida orthopsilosis (strain 90-125)</name>
    <name type="common">Yeast</name>
    <dbReference type="NCBI Taxonomy" id="1136231"/>
    <lineage>
        <taxon>Eukaryota</taxon>
        <taxon>Fungi</taxon>
        <taxon>Dikarya</taxon>
        <taxon>Ascomycota</taxon>
        <taxon>Saccharomycotina</taxon>
        <taxon>Pichiomycetes</taxon>
        <taxon>Debaryomycetaceae</taxon>
        <taxon>Candida/Lodderomyces clade</taxon>
        <taxon>Candida</taxon>
    </lineage>
</organism>
<protein>
    <recommendedName>
        <fullName evidence="5">LicD/FKTN/FKRP nucleotidyltransferase domain-containing protein</fullName>
    </recommendedName>
</protein>
<comment type="subcellular location">
    <subcellularLocation>
        <location evidence="1">Membrane</location>
        <topology evidence="1">Single-pass membrane protein</topology>
    </subcellularLocation>
</comment>
<keyword evidence="4" id="KW-0472">Membrane</keyword>
<dbReference type="EMBL" id="HE681719">
    <property type="protein sequence ID" value="CCG21097.1"/>
    <property type="molecule type" value="Genomic_DNA"/>
</dbReference>
<proteinExistence type="predicted"/>
<dbReference type="PANTHER" id="PTHR15407:SF28">
    <property type="entry name" value="RIBITOL-5-PHOSPHATE TRANSFERASE FKTN"/>
    <property type="match status" value="1"/>
</dbReference>
<evidence type="ECO:0000256" key="2">
    <source>
        <dbReference type="ARBA" id="ARBA00022692"/>
    </source>
</evidence>
<keyword evidence="3" id="KW-1133">Transmembrane helix</keyword>
<dbReference type="HOGENOM" id="CLU_665637_0_0_1"/>
<dbReference type="InterPro" id="IPR007074">
    <property type="entry name" value="LicD/FKTN/FKRP_NTP_transf"/>
</dbReference>
<evidence type="ECO:0000313" key="6">
    <source>
        <dbReference type="EMBL" id="CCG21097.1"/>
    </source>
</evidence>
<dbReference type="PANTHER" id="PTHR15407">
    <property type="entry name" value="FUKUTIN-RELATED"/>
    <property type="match status" value="1"/>
</dbReference>
<evidence type="ECO:0000256" key="4">
    <source>
        <dbReference type="ARBA" id="ARBA00023136"/>
    </source>
</evidence>
<dbReference type="Proteomes" id="UP000005018">
    <property type="component" value="Chromosome 1"/>
</dbReference>
<dbReference type="KEGG" id="cot:CORT_0A07120"/>
<dbReference type="GeneID" id="14537877"/>
<sequence length="413" mass="47198">MTPLEDYIFKTEKQTCQQFDARSKDSGKNVGDNLFDPDDYCIDDGDAMESVLQNPLKQTKYPAHVITSMKRIKTESTNSPALSTGFHIHSWTGRSKTAMRPVISRSYLYDFMPVPLTITFLLPDDKSVQFNVNQEQRKKLRDSELLHTGQINIENEITKLASKLPESSDLFPFEIHLKHEDFIDKSANIVANLEAQTPPLDQTDQHYLAGLKYSLKEENPPKHFREANIVKEEPMFGFGSNYDWRFFTGIINKTPLSQPANSGLLKAFLRLTNRYGIRAWVSHGSLLGWYWNGLRFPWDPDVSVQLPIQDFQRLTQLFNQSIVVDFGLNLNEETRYGRYFLDSTSFLSQRTKGNTNNIIDARFIDSDTGVKIDITALAVSNAVAPPRYYKQSTSSSEALKSMSNLERNNLLQL</sequence>
<evidence type="ECO:0000256" key="3">
    <source>
        <dbReference type="ARBA" id="ARBA00022989"/>
    </source>
</evidence>
<feature type="domain" description="LicD/FKTN/FKRP nucleotidyltransferase" evidence="5">
    <location>
        <begin position="272"/>
        <end position="391"/>
    </location>
</feature>
<dbReference type="eggNOG" id="ENOG502QREF">
    <property type="taxonomic scope" value="Eukaryota"/>
</dbReference>
<accession>H8WWV7</accession>
<gene>
    <name evidence="6" type="ORF">CORT_0A07120</name>
</gene>
<dbReference type="OrthoDB" id="444255at2759"/>
<dbReference type="AlphaFoldDB" id="H8WWV7"/>
<evidence type="ECO:0000256" key="1">
    <source>
        <dbReference type="ARBA" id="ARBA00004167"/>
    </source>
</evidence>
<evidence type="ECO:0000313" key="7">
    <source>
        <dbReference type="Proteomes" id="UP000005018"/>
    </source>
</evidence>
<keyword evidence="7" id="KW-1185">Reference proteome</keyword>
<reference evidence="6 7" key="1">
    <citation type="journal article" date="2012" name="PLoS ONE">
        <title>Sequence and analysis of the genome of the pathogenic yeast Candida orthopsilosis.</title>
        <authorList>
            <person name="Riccombeni A."/>
            <person name="Vidanes G."/>
            <person name="Proux-Wera E."/>
            <person name="Wolfe K.H."/>
            <person name="Butler G."/>
        </authorList>
    </citation>
    <scope>NUCLEOTIDE SEQUENCE [LARGE SCALE GENOMIC DNA]</scope>
    <source>
        <strain evidence="6 7">Co 90-125</strain>
    </source>
</reference>
<dbReference type="GO" id="GO:0009100">
    <property type="term" value="P:glycoprotein metabolic process"/>
    <property type="evidence" value="ECO:0007669"/>
    <property type="project" value="UniProtKB-ARBA"/>
</dbReference>
<dbReference type="GO" id="GO:0016020">
    <property type="term" value="C:membrane"/>
    <property type="evidence" value="ECO:0007669"/>
    <property type="project" value="UniProtKB-SubCell"/>
</dbReference>